<dbReference type="AlphaFoldDB" id="A0A1I7TRV8"/>
<dbReference type="Proteomes" id="UP000095282">
    <property type="component" value="Unplaced"/>
</dbReference>
<dbReference type="WBParaSite" id="Csp11.Scaffold629.g11149.t1">
    <property type="protein sequence ID" value="Csp11.Scaffold629.g11149.t1"/>
    <property type="gene ID" value="Csp11.Scaffold629.g11149"/>
</dbReference>
<evidence type="ECO:0000313" key="3">
    <source>
        <dbReference type="WBParaSite" id="Csp11.Scaffold629.g11149.t1"/>
    </source>
</evidence>
<protein>
    <submittedName>
        <fullName evidence="3">DUF4440 domain-containing protein</fullName>
    </submittedName>
</protein>
<reference evidence="3" key="1">
    <citation type="submission" date="2016-11" db="UniProtKB">
        <authorList>
            <consortium name="WormBaseParasite"/>
        </authorList>
    </citation>
    <scope>IDENTIFICATION</scope>
</reference>
<evidence type="ECO:0000313" key="2">
    <source>
        <dbReference type="Proteomes" id="UP000095282"/>
    </source>
</evidence>
<feature type="chain" id="PRO_5009307892" evidence="1">
    <location>
        <begin position="20"/>
        <end position="143"/>
    </location>
</feature>
<keyword evidence="1" id="KW-0732">Signal</keyword>
<organism evidence="2 3">
    <name type="scientific">Caenorhabditis tropicalis</name>
    <dbReference type="NCBI Taxonomy" id="1561998"/>
    <lineage>
        <taxon>Eukaryota</taxon>
        <taxon>Metazoa</taxon>
        <taxon>Ecdysozoa</taxon>
        <taxon>Nematoda</taxon>
        <taxon>Chromadorea</taxon>
        <taxon>Rhabditida</taxon>
        <taxon>Rhabditina</taxon>
        <taxon>Rhabditomorpha</taxon>
        <taxon>Rhabditoidea</taxon>
        <taxon>Rhabditidae</taxon>
        <taxon>Peloderinae</taxon>
        <taxon>Caenorhabditis</taxon>
    </lineage>
</organism>
<keyword evidence="2" id="KW-1185">Reference proteome</keyword>
<proteinExistence type="predicted"/>
<accession>A0A1I7TRV8</accession>
<name>A0A1I7TRV8_9PELO</name>
<evidence type="ECO:0000256" key="1">
    <source>
        <dbReference type="SAM" id="SignalP"/>
    </source>
</evidence>
<sequence>MNRFNLLLLFILSIYSINGKSIGQYKSPEDAMQQITKQLFTAWNAHDERTLAYFINGYTDFNTVKKMLNFTQDPNFETHNGTIIEHSVLSARIKPNTTERIDGLVQTKCKDVSGTEQRFYAVELSLDHFIRDWQVLHLNQVYP</sequence>
<feature type="signal peptide" evidence="1">
    <location>
        <begin position="1"/>
        <end position="19"/>
    </location>
</feature>